<evidence type="ECO:0000256" key="2">
    <source>
        <dbReference type="SAM" id="MobiDB-lite"/>
    </source>
</evidence>
<feature type="domain" description="Gfo/Idh/MocA-like oxidoreductase N-terminal" evidence="3">
    <location>
        <begin position="10"/>
        <end position="123"/>
    </location>
</feature>
<accession>A0A949K246</accession>
<evidence type="ECO:0000313" key="5">
    <source>
        <dbReference type="EMBL" id="MBU9739538.1"/>
    </source>
</evidence>
<dbReference type="GO" id="GO:0000166">
    <property type="term" value="F:nucleotide binding"/>
    <property type="evidence" value="ECO:0007669"/>
    <property type="project" value="InterPro"/>
</dbReference>
<feature type="compositionally biased region" description="Polar residues" evidence="2">
    <location>
        <begin position="405"/>
        <end position="415"/>
    </location>
</feature>
<dbReference type="PANTHER" id="PTHR43818">
    <property type="entry name" value="BCDNA.GH03377"/>
    <property type="match status" value="1"/>
</dbReference>
<dbReference type="Gene3D" id="3.40.50.720">
    <property type="entry name" value="NAD(P)-binding Rossmann-like Domain"/>
    <property type="match status" value="1"/>
</dbReference>
<evidence type="ECO:0000259" key="3">
    <source>
        <dbReference type="Pfam" id="PF01408"/>
    </source>
</evidence>
<name>A0A949K246_9FIRM</name>
<feature type="domain" description="GFO/IDH/MocA-like oxidoreductase" evidence="4">
    <location>
        <begin position="139"/>
        <end position="270"/>
    </location>
</feature>
<sequence>MERENMRSVRTAVVGCGMISDIYLKNCRDLFSILEVVGCCDIREDAAKQKAREYGIRSMTLEEIMEDTSIEMVINLTAPAAHYAVIRQLLQSGKHVYTEKVLALELEEAKELATLADKNHVYLGAAPDTFLGSALQTGRFILDSGMIGEPTGCLAVLNRDNRVGAEFIPYIARAGGGIGFDVGIYYMTALLSLMGPVKEVSGFMDTREPMRTHRYPNRPGFGEPYQVECENLMAGALHFQDGAMGTVLFNSECIMNRYPELTIFGTQGILYLPDPDGFGGEVKVLRRGSREPAAIQQNHGFEENSRGLGAAEMAWALRKGRVPRAGKEMAVHSLEALHGIAESARTKRAYSMTTDFYRPKPLPQGYLRRSDFADFEADEEAALAVDGGGLEDEGKALAADDAGLTNETKTLSVGDNGSVAKEIRR</sequence>
<dbReference type="Proteomes" id="UP000712157">
    <property type="component" value="Unassembled WGS sequence"/>
</dbReference>
<dbReference type="PANTHER" id="PTHR43818:SF11">
    <property type="entry name" value="BCDNA.GH03377"/>
    <property type="match status" value="1"/>
</dbReference>
<dbReference type="InterPro" id="IPR050463">
    <property type="entry name" value="Gfo/Idh/MocA_oxidrdct_glycsds"/>
</dbReference>
<dbReference type="EMBL" id="JAHQCW010000065">
    <property type="protein sequence ID" value="MBU9739538.1"/>
    <property type="molecule type" value="Genomic_DNA"/>
</dbReference>
<comment type="caution">
    <text evidence="5">The sequence shown here is derived from an EMBL/GenBank/DDBJ whole genome shotgun (WGS) entry which is preliminary data.</text>
</comment>
<organism evidence="5 6">
    <name type="scientific">Diplocloster agilis</name>
    <dbReference type="NCBI Taxonomy" id="2850323"/>
    <lineage>
        <taxon>Bacteria</taxon>
        <taxon>Bacillati</taxon>
        <taxon>Bacillota</taxon>
        <taxon>Clostridia</taxon>
        <taxon>Lachnospirales</taxon>
        <taxon>Lachnospiraceae</taxon>
        <taxon>Diplocloster</taxon>
    </lineage>
</organism>
<proteinExistence type="predicted"/>
<evidence type="ECO:0000313" key="6">
    <source>
        <dbReference type="Proteomes" id="UP000712157"/>
    </source>
</evidence>
<dbReference type="SUPFAM" id="SSF51735">
    <property type="entry name" value="NAD(P)-binding Rossmann-fold domains"/>
    <property type="match status" value="1"/>
</dbReference>
<dbReference type="AlphaFoldDB" id="A0A949K246"/>
<dbReference type="RefSeq" id="WP_238723348.1">
    <property type="nucleotide sequence ID" value="NZ_JAHQCW010000065.1"/>
</dbReference>
<dbReference type="InterPro" id="IPR055170">
    <property type="entry name" value="GFO_IDH_MocA-like_dom"/>
</dbReference>
<reference evidence="5" key="1">
    <citation type="submission" date="2021-06" db="EMBL/GenBank/DDBJ databases">
        <title>Description of novel taxa of the family Lachnospiraceae.</title>
        <authorList>
            <person name="Chaplin A.V."/>
            <person name="Sokolova S.R."/>
            <person name="Pikina A.P."/>
            <person name="Korzhanova M."/>
            <person name="Belova V."/>
            <person name="Korostin D."/>
            <person name="Efimov B.A."/>
        </authorList>
    </citation>
    <scope>NUCLEOTIDE SEQUENCE</scope>
    <source>
        <strain evidence="5">ASD5720</strain>
    </source>
</reference>
<dbReference type="Pfam" id="PF22725">
    <property type="entry name" value="GFO_IDH_MocA_C3"/>
    <property type="match status" value="1"/>
</dbReference>
<gene>
    <name evidence="5" type="ORF">KTH89_23670</name>
</gene>
<dbReference type="GO" id="GO:0016491">
    <property type="term" value="F:oxidoreductase activity"/>
    <property type="evidence" value="ECO:0007669"/>
    <property type="project" value="UniProtKB-KW"/>
</dbReference>
<dbReference type="InterPro" id="IPR000683">
    <property type="entry name" value="Gfo/Idh/MocA-like_OxRdtase_N"/>
</dbReference>
<keyword evidence="1" id="KW-0560">Oxidoreductase</keyword>
<evidence type="ECO:0000259" key="4">
    <source>
        <dbReference type="Pfam" id="PF22725"/>
    </source>
</evidence>
<protein>
    <submittedName>
        <fullName evidence="5">Gfo/Idh/MocA family oxidoreductase</fullName>
    </submittedName>
</protein>
<dbReference type="Pfam" id="PF01408">
    <property type="entry name" value="GFO_IDH_MocA"/>
    <property type="match status" value="1"/>
</dbReference>
<keyword evidence="6" id="KW-1185">Reference proteome</keyword>
<feature type="region of interest" description="Disordered" evidence="2">
    <location>
        <begin position="400"/>
        <end position="425"/>
    </location>
</feature>
<dbReference type="Gene3D" id="3.30.360.10">
    <property type="entry name" value="Dihydrodipicolinate Reductase, domain 2"/>
    <property type="match status" value="1"/>
</dbReference>
<dbReference type="InterPro" id="IPR036291">
    <property type="entry name" value="NAD(P)-bd_dom_sf"/>
</dbReference>
<dbReference type="SUPFAM" id="SSF55347">
    <property type="entry name" value="Glyceraldehyde-3-phosphate dehydrogenase-like, C-terminal domain"/>
    <property type="match status" value="1"/>
</dbReference>
<evidence type="ECO:0000256" key="1">
    <source>
        <dbReference type="ARBA" id="ARBA00023002"/>
    </source>
</evidence>